<keyword evidence="1" id="KW-0732">Signal</keyword>
<dbReference type="AlphaFoldDB" id="A0A090LSE3"/>
<dbReference type="WormBase" id="SRAE_X000045400">
    <property type="protein sequence ID" value="SRP10521"/>
    <property type="gene ID" value="WBGene00266013"/>
</dbReference>
<name>A0A090LSE3_STRRB</name>
<evidence type="ECO:0000313" key="3">
    <source>
        <dbReference type="Proteomes" id="UP000035682"/>
    </source>
</evidence>
<reference evidence="2 3" key="1">
    <citation type="submission" date="2014-09" db="EMBL/GenBank/DDBJ databases">
        <authorList>
            <person name="Martin A.A."/>
        </authorList>
    </citation>
    <scope>NUCLEOTIDE SEQUENCE</scope>
    <source>
        <strain evidence="3">ED321</strain>
        <strain evidence="2">ED321 Heterogonic</strain>
    </source>
</reference>
<dbReference type="WBParaSite" id="SRAE_X000045400.1">
    <property type="protein sequence ID" value="SRAE_X000045400.1"/>
    <property type="gene ID" value="WBGene00266013"/>
</dbReference>
<evidence type="ECO:0000313" key="4">
    <source>
        <dbReference type="WBParaSite" id="SRAE_X000045400.1"/>
    </source>
</evidence>
<dbReference type="RefSeq" id="XP_024510323.1">
    <property type="nucleotide sequence ID" value="XM_024644800.1"/>
</dbReference>
<proteinExistence type="predicted"/>
<dbReference type="EMBL" id="LN609530">
    <property type="protein sequence ID" value="CEF71127.1"/>
    <property type="molecule type" value="Genomic_DNA"/>
</dbReference>
<reference evidence="4" key="2">
    <citation type="submission" date="2020-12" db="UniProtKB">
        <authorList>
            <consortium name="WormBaseParasite"/>
        </authorList>
    </citation>
    <scope>IDENTIFICATION</scope>
</reference>
<dbReference type="CTD" id="36383507"/>
<keyword evidence="3" id="KW-1185">Reference proteome</keyword>
<gene>
    <name evidence="2 4 5" type="ORF">SRAE_X000045400</name>
</gene>
<dbReference type="Proteomes" id="UP000035682">
    <property type="component" value="Unplaced"/>
</dbReference>
<accession>A0A090LSE3</accession>
<evidence type="ECO:0000313" key="5">
    <source>
        <dbReference type="WormBase" id="SRAE_X000045400"/>
    </source>
</evidence>
<protein>
    <submittedName>
        <fullName evidence="4">Saposin B domain and Saposin-like domain-containing protein</fullName>
    </submittedName>
</protein>
<evidence type="ECO:0000256" key="1">
    <source>
        <dbReference type="SAM" id="SignalP"/>
    </source>
</evidence>
<feature type="chain" id="PRO_5015031082" evidence="1">
    <location>
        <begin position="20"/>
        <end position="305"/>
    </location>
</feature>
<organism evidence="2">
    <name type="scientific">Strongyloides ratti</name>
    <name type="common">Parasitic roundworm</name>
    <dbReference type="NCBI Taxonomy" id="34506"/>
    <lineage>
        <taxon>Eukaryota</taxon>
        <taxon>Metazoa</taxon>
        <taxon>Ecdysozoa</taxon>
        <taxon>Nematoda</taxon>
        <taxon>Chromadorea</taxon>
        <taxon>Rhabditida</taxon>
        <taxon>Tylenchina</taxon>
        <taxon>Panagrolaimomorpha</taxon>
        <taxon>Strongyloidoidea</taxon>
        <taxon>Strongyloididae</taxon>
        <taxon>Strongyloides</taxon>
    </lineage>
</organism>
<sequence>MYISIFLLITIISSIQINSFELSKKAANTFINVISNSCSLCKLGENIVDESFPINDFQLNIENKCNLVPKGYELLCKTVLGKIINFGYQKTIDFMNKYDCNEYCNDNTQPIDMDIACVGGRYLYDNVDNFINLLKVYSLDVCKSEKDVMKCVQKIDSLLNIGKGIGKRTILRLSLQIDSNAACGISYKELPKGNEIFESQKKDSTGEEIKCITCAEMVKFIGKITGGDGAPNTSSVQFLKAAAKAVTEVCNKLDLCKPGSKMCTGGTCSAFSDSIVNMIPQMMPIFLNKLCNTIDPNCPIASPSS</sequence>
<dbReference type="GeneID" id="36383507"/>
<evidence type="ECO:0000313" key="2">
    <source>
        <dbReference type="EMBL" id="CEF71127.1"/>
    </source>
</evidence>
<feature type="signal peptide" evidence="1">
    <location>
        <begin position="1"/>
        <end position="19"/>
    </location>
</feature>